<comment type="caution">
    <text evidence="2">The sequence shown here is derived from an EMBL/GenBank/DDBJ whole genome shotgun (WGS) entry which is preliminary data.</text>
</comment>
<accession>A0A9D4UIQ7</accession>
<dbReference type="AlphaFoldDB" id="A0A9D4UIQ7"/>
<reference evidence="2" key="1">
    <citation type="submission" date="2021-01" db="EMBL/GenBank/DDBJ databases">
        <title>Adiantum capillus-veneris genome.</title>
        <authorList>
            <person name="Fang Y."/>
            <person name="Liao Q."/>
        </authorList>
    </citation>
    <scope>NUCLEOTIDE SEQUENCE</scope>
    <source>
        <strain evidence="2">H3</strain>
        <tissue evidence="2">Leaf</tissue>
    </source>
</reference>
<proteinExistence type="predicted"/>
<gene>
    <name evidence="2" type="ORF">GOP47_0016792</name>
</gene>
<keyword evidence="3" id="KW-1185">Reference proteome</keyword>
<name>A0A9D4UIQ7_ADICA</name>
<dbReference type="EMBL" id="JABFUD020000016">
    <property type="protein sequence ID" value="KAI5068447.1"/>
    <property type="molecule type" value="Genomic_DNA"/>
</dbReference>
<dbReference type="OrthoDB" id="1932564at2759"/>
<evidence type="ECO:0000313" key="2">
    <source>
        <dbReference type="EMBL" id="KAI5068447.1"/>
    </source>
</evidence>
<organism evidence="2 3">
    <name type="scientific">Adiantum capillus-veneris</name>
    <name type="common">Maidenhair fern</name>
    <dbReference type="NCBI Taxonomy" id="13818"/>
    <lineage>
        <taxon>Eukaryota</taxon>
        <taxon>Viridiplantae</taxon>
        <taxon>Streptophyta</taxon>
        <taxon>Embryophyta</taxon>
        <taxon>Tracheophyta</taxon>
        <taxon>Polypodiopsida</taxon>
        <taxon>Polypodiidae</taxon>
        <taxon>Polypodiales</taxon>
        <taxon>Pteridineae</taxon>
        <taxon>Pteridaceae</taxon>
        <taxon>Vittarioideae</taxon>
        <taxon>Adiantum</taxon>
    </lineage>
</organism>
<feature type="compositionally biased region" description="Acidic residues" evidence="1">
    <location>
        <begin position="410"/>
        <end position="438"/>
    </location>
</feature>
<sequence>MGKKMHLHCIFPGEPFPNVQFKPRRSIRDRHLFQVECKVAGAGFINPDLRDKRLLIGAKYESLTEACLASNFTIRLMREVRAEVKARLAKEGGQKELKENDHAYIRVPHIKHADIDPFDWYKLYLSCNKRDQHEKVANDYDNSVRTEIHNLLRDNAGHLNANKQFAAWANRYKDAIINFTERNDKMNSNLPRKKAKAKYVPNYVDPDHWRNKINDYLAKAPFNVYDTMGKPERKILNEGKPSFVFAPRITAVGAGPNMMPLVYHLSFHGSELGSPCFFNKNFTLFSRSVKVLDMSKARDRPKWQESFSFTDQIRKLPRLHISTYRNHNYYGGAFQEDFVKDEGLKVLPWANTQPDEHTFPHDPPIQHAIVNDDFERIFMQDVRQPCQSRNENDIICGGEGDDNQGGGHLDDDDADMYASSQEEEEEEEEEEEGDGDDDVAMHYAKSLEGQLEVESEVIEHTSG</sequence>
<protein>
    <submittedName>
        <fullName evidence="2">Uncharacterized protein</fullName>
    </submittedName>
</protein>
<dbReference type="Proteomes" id="UP000886520">
    <property type="component" value="Chromosome 16"/>
</dbReference>
<evidence type="ECO:0000256" key="1">
    <source>
        <dbReference type="SAM" id="MobiDB-lite"/>
    </source>
</evidence>
<evidence type="ECO:0000313" key="3">
    <source>
        <dbReference type="Proteomes" id="UP000886520"/>
    </source>
</evidence>
<feature type="region of interest" description="Disordered" evidence="1">
    <location>
        <begin position="390"/>
        <end position="442"/>
    </location>
</feature>